<dbReference type="Gene3D" id="3.10.129.10">
    <property type="entry name" value="Hotdog Thioesterase"/>
    <property type="match status" value="1"/>
</dbReference>
<dbReference type="SUPFAM" id="SSF54637">
    <property type="entry name" value="Thioesterase/thiol ester dehydrase-isomerase"/>
    <property type="match status" value="1"/>
</dbReference>
<evidence type="ECO:0000313" key="2">
    <source>
        <dbReference type="Proteomes" id="UP000324058"/>
    </source>
</evidence>
<accession>A0A5S4T6P7</accession>
<feature type="non-terminal residue" evidence="1">
    <location>
        <position position="80"/>
    </location>
</feature>
<reference evidence="1 2" key="1">
    <citation type="submission" date="2019-02" db="EMBL/GenBank/DDBJ databases">
        <title>Novel genomic isolates of S. pyogenes and S. dysgalactiae subsp. equisimilis associated to necrotising fasciitis (NSTI).</title>
        <authorList>
            <person name="Barrantes I."/>
        </authorList>
    </citation>
    <scope>NUCLEOTIDE SEQUENCE [LARGE SCALE GENOMIC DNA]</scope>
    <source>
        <strain evidence="1 2">SPY2028</strain>
    </source>
</reference>
<protein>
    <submittedName>
        <fullName evidence="1">3-alpha,7-alpha, 12-alpha-trihydroxy-5-beta-cholest-24-enoyl-CoA hydratase</fullName>
    </submittedName>
</protein>
<comment type="caution">
    <text evidence="1">The sequence shown here is derived from an EMBL/GenBank/DDBJ whole genome shotgun (WGS) entry which is preliminary data.</text>
</comment>
<dbReference type="EMBL" id="SJLL01000496">
    <property type="protein sequence ID" value="TYK92082.1"/>
    <property type="molecule type" value="Genomic_DNA"/>
</dbReference>
<dbReference type="AlphaFoldDB" id="A0A5S4T6P7"/>
<dbReference type="InterPro" id="IPR029069">
    <property type="entry name" value="HotDog_dom_sf"/>
</dbReference>
<evidence type="ECO:0000313" key="1">
    <source>
        <dbReference type="EMBL" id="TYK92082.1"/>
    </source>
</evidence>
<proteinExistence type="predicted"/>
<gene>
    <name evidence="1" type="ORF">E0F66_12430</name>
</gene>
<dbReference type="Proteomes" id="UP000324058">
    <property type="component" value="Unassembled WGS sequence"/>
</dbReference>
<organism evidence="1 2">
    <name type="scientific">Streptococcus pyogenes</name>
    <dbReference type="NCBI Taxonomy" id="1314"/>
    <lineage>
        <taxon>Bacteria</taxon>
        <taxon>Bacillati</taxon>
        <taxon>Bacillota</taxon>
        <taxon>Bacilli</taxon>
        <taxon>Lactobacillales</taxon>
        <taxon>Streptococcaceae</taxon>
        <taxon>Streptococcus</taxon>
    </lineage>
</organism>
<sequence length="80" mass="9165">MPLDYKALSNWEFEDITQTLTERDTMLYALGLGFGEDPTDEKELAYVYEEGLLAVPSMAVTLGYPGFWLRDPRTGVNWKK</sequence>
<name>A0A5S4T6P7_STRPY</name>